<sequence length="51" mass="5834">DDDIRRFIGRVRRNADEIPAIGMLRLLLRICESVVVRGLLLRLSSVSLMLL</sequence>
<organism evidence="1 2">
    <name type="scientific">Datura stramonium</name>
    <name type="common">Jimsonweed</name>
    <name type="synonym">Common thornapple</name>
    <dbReference type="NCBI Taxonomy" id="4076"/>
    <lineage>
        <taxon>Eukaryota</taxon>
        <taxon>Viridiplantae</taxon>
        <taxon>Streptophyta</taxon>
        <taxon>Embryophyta</taxon>
        <taxon>Tracheophyta</taxon>
        <taxon>Spermatophyta</taxon>
        <taxon>Magnoliopsida</taxon>
        <taxon>eudicotyledons</taxon>
        <taxon>Gunneridae</taxon>
        <taxon>Pentapetalae</taxon>
        <taxon>asterids</taxon>
        <taxon>lamiids</taxon>
        <taxon>Solanales</taxon>
        <taxon>Solanaceae</taxon>
        <taxon>Solanoideae</taxon>
        <taxon>Datureae</taxon>
        <taxon>Datura</taxon>
    </lineage>
</organism>
<comment type="caution">
    <text evidence="1">The sequence shown here is derived from an EMBL/GenBank/DDBJ whole genome shotgun (WGS) entry which is preliminary data.</text>
</comment>
<protein>
    <submittedName>
        <fullName evidence="1">Uncharacterized protein</fullName>
    </submittedName>
</protein>
<feature type="non-terminal residue" evidence="1">
    <location>
        <position position="1"/>
    </location>
</feature>
<feature type="non-terminal residue" evidence="1">
    <location>
        <position position="51"/>
    </location>
</feature>
<gene>
    <name evidence="1" type="ORF">HAX54_011012</name>
</gene>
<evidence type="ECO:0000313" key="2">
    <source>
        <dbReference type="Proteomes" id="UP000823775"/>
    </source>
</evidence>
<reference evidence="1 2" key="1">
    <citation type="journal article" date="2021" name="BMC Genomics">
        <title>Datura genome reveals duplications of psychoactive alkaloid biosynthetic genes and high mutation rate following tissue culture.</title>
        <authorList>
            <person name="Rajewski A."/>
            <person name="Carter-House D."/>
            <person name="Stajich J."/>
            <person name="Litt A."/>
        </authorList>
    </citation>
    <scope>NUCLEOTIDE SEQUENCE [LARGE SCALE GENOMIC DNA]</scope>
    <source>
        <strain evidence="1">AR-01</strain>
    </source>
</reference>
<dbReference type="EMBL" id="JACEIK010001618">
    <property type="protein sequence ID" value="MCD7470844.1"/>
    <property type="molecule type" value="Genomic_DNA"/>
</dbReference>
<keyword evidence="2" id="KW-1185">Reference proteome</keyword>
<dbReference type="Proteomes" id="UP000823775">
    <property type="component" value="Unassembled WGS sequence"/>
</dbReference>
<name>A0ABS8TJW7_DATST</name>
<evidence type="ECO:0000313" key="1">
    <source>
        <dbReference type="EMBL" id="MCD7470844.1"/>
    </source>
</evidence>
<accession>A0ABS8TJW7</accession>
<proteinExistence type="predicted"/>